<dbReference type="KEGG" id="sand:H3309_03320"/>
<dbReference type="Gene3D" id="3.40.30.10">
    <property type="entry name" value="Glutaredoxin"/>
    <property type="match status" value="1"/>
</dbReference>
<protein>
    <submittedName>
        <fullName evidence="3">Glutathione S-transferase N-terminal domain-containing protein</fullName>
    </submittedName>
</protein>
<gene>
    <name evidence="3" type="ORF">H3309_03320</name>
</gene>
<dbReference type="PROSITE" id="PS50405">
    <property type="entry name" value="GST_CTER"/>
    <property type="match status" value="1"/>
</dbReference>
<dbReference type="InterPro" id="IPR010987">
    <property type="entry name" value="Glutathione-S-Trfase_C-like"/>
</dbReference>
<dbReference type="InterPro" id="IPR036282">
    <property type="entry name" value="Glutathione-S-Trfase_C_sf"/>
</dbReference>
<dbReference type="InterPro" id="IPR040079">
    <property type="entry name" value="Glutathione_S-Trfase"/>
</dbReference>
<dbReference type="Pfam" id="PF13409">
    <property type="entry name" value="GST_N_2"/>
    <property type="match status" value="1"/>
</dbReference>
<dbReference type="AlphaFoldDB" id="A0A7G5IJK1"/>
<dbReference type="Pfam" id="PF00043">
    <property type="entry name" value="GST_C"/>
    <property type="match status" value="1"/>
</dbReference>
<keyword evidence="4" id="KW-1185">Reference proteome</keyword>
<dbReference type="SFLD" id="SFLDS00019">
    <property type="entry name" value="Glutathione_Transferase_(cytos"/>
    <property type="match status" value="1"/>
</dbReference>
<dbReference type="InterPro" id="IPR036249">
    <property type="entry name" value="Thioredoxin-like_sf"/>
</dbReference>
<dbReference type="SFLD" id="SFLDG00358">
    <property type="entry name" value="Main_(cytGST)"/>
    <property type="match status" value="1"/>
</dbReference>
<accession>A0A7G5IJK1</accession>
<evidence type="ECO:0000313" key="3">
    <source>
        <dbReference type="EMBL" id="QMW23543.1"/>
    </source>
</evidence>
<sequence length="201" mass="22129">MRLYFAPMACSLAARIALNEAGIDADYTQVRLAERRTAEGEDYLAINPKAQVPALGLPDGRVVTEGPAVLQLIADAAPEAGLVPAAGTAARVEVQAWLNFLATEIHKGLFYPLFHPMAPEGARDFARETAMPKLAHLATREWLVERFSIADAYLLAILNWFEAGKLDIRDWPVLAAWRERVRQRPSVVAALRAELPLYQAA</sequence>
<dbReference type="GO" id="GO:0016740">
    <property type="term" value="F:transferase activity"/>
    <property type="evidence" value="ECO:0007669"/>
    <property type="project" value="UniProtKB-KW"/>
</dbReference>
<dbReference type="InterPro" id="IPR004046">
    <property type="entry name" value="GST_C"/>
</dbReference>
<feature type="domain" description="GST C-terminal" evidence="2">
    <location>
        <begin position="87"/>
        <end position="201"/>
    </location>
</feature>
<evidence type="ECO:0000259" key="1">
    <source>
        <dbReference type="PROSITE" id="PS50404"/>
    </source>
</evidence>
<dbReference type="PROSITE" id="PS50404">
    <property type="entry name" value="GST_NTER"/>
    <property type="match status" value="1"/>
</dbReference>
<dbReference type="SUPFAM" id="SSF47616">
    <property type="entry name" value="GST C-terminal domain-like"/>
    <property type="match status" value="1"/>
</dbReference>
<evidence type="ECO:0000313" key="4">
    <source>
        <dbReference type="Proteomes" id="UP000515292"/>
    </source>
</evidence>
<dbReference type="PANTHER" id="PTHR44051">
    <property type="entry name" value="GLUTATHIONE S-TRANSFERASE-RELATED"/>
    <property type="match status" value="1"/>
</dbReference>
<dbReference type="EMBL" id="CP059851">
    <property type="protein sequence ID" value="QMW23543.1"/>
    <property type="molecule type" value="Genomic_DNA"/>
</dbReference>
<evidence type="ECO:0000259" key="2">
    <source>
        <dbReference type="PROSITE" id="PS50405"/>
    </source>
</evidence>
<organism evidence="3 4">
    <name type="scientific">Sandaracinobacteroides saxicola</name>
    <dbReference type="NCBI Taxonomy" id="2759707"/>
    <lineage>
        <taxon>Bacteria</taxon>
        <taxon>Pseudomonadati</taxon>
        <taxon>Pseudomonadota</taxon>
        <taxon>Alphaproteobacteria</taxon>
        <taxon>Sphingomonadales</taxon>
        <taxon>Sphingosinicellaceae</taxon>
        <taxon>Sandaracinobacteroides</taxon>
    </lineage>
</organism>
<dbReference type="RefSeq" id="WP_182297366.1">
    <property type="nucleotide sequence ID" value="NZ_CP059851.1"/>
</dbReference>
<dbReference type="CDD" id="cd03188">
    <property type="entry name" value="GST_C_Beta"/>
    <property type="match status" value="1"/>
</dbReference>
<keyword evidence="3" id="KW-0808">Transferase</keyword>
<proteinExistence type="predicted"/>
<dbReference type="InterPro" id="IPR004045">
    <property type="entry name" value="Glutathione_S-Trfase_N"/>
</dbReference>
<dbReference type="Proteomes" id="UP000515292">
    <property type="component" value="Chromosome"/>
</dbReference>
<dbReference type="SUPFAM" id="SSF52833">
    <property type="entry name" value="Thioredoxin-like"/>
    <property type="match status" value="1"/>
</dbReference>
<dbReference type="CDD" id="cd03057">
    <property type="entry name" value="GST_N_Beta"/>
    <property type="match status" value="1"/>
</dbReference>
<dbReference type="SFLD" id="SFLDG01150">
    <property type="entry name" value="Main.1:_Beta-like"/>
    <property type="match status" value="1"/>
</dbReference>
<reference evidence="3 4" key="1">
    <citation type="submission" date="2020-07" db="EMBL/GenBank/DDBJ databases">
        <title>Complete genome sequence for Sandaracinobacter sp. M6.</title>
        <authorList>
            <person name="Tang Y."/>
            <person name="Liu Q."/>
            <person name="Guo Z."/>
            <person name="Lei P."/>
            <person name="Huang B."/>
        </authorList>
    </citation>
    <scope>NUCLEOTIDE SEQUENCE [LARGE SCALE GENOMIC DNA]</scope>
    <source>
        <strain evidence="3 4">M6</strain>
    </source>
</reference>
<feature type="domain" description="GST N-terminal" evidence="1">
    <location>
        <begin position="1"/>
        <end position="81"/>
    </location>
</feature>
<dbReference type="Gene3D" id="1.20.1050.10">
    <property type="match status" value="1"/>
</dbReference>
<dbReference type="PANTHER" id="PTHR44051:SF8">
    <property type="entry name" value="GLUTATHIONE S-TRANSFERASE GSTA"/>
    <property type="match status" value="1"/>
</dbReference>
<name>A0A7G5IJK1_9SPHN</name>